<dbReference type="Proteomes" id="UP000553016">
    <property type="component" value="Unassembled WGS sequence"/>
</dbReference>
<gene>
    <name evidence="1" type="ORF">HCB35_17305</name>
</gene>
<comment type="caution">
    <text evidence="1">The sequence shown here is derived from an EMBL/GenBank/DDBJ whole genome shotgun (WGS) entry which is preliminary data.</text>
</comment>
<sequence>MATEKKRIKVAVTDETLEKLDWLLQEDKKKATGKRVYACDVLERLIAQEYKIRKVFR</sequence>
<evidence type="ECO:0000313" key="1">
    <source>
        <dbReference type="EMBL" id="MBC2242234.1"/>
    </source>
</evidence>
<dbReference type="EMBL" id="JAARZA010000011">
    <property type="protein sequence ID" value="MBC2242234.1"/>
    <property type="molecule type" value="Genomic_DNA"/>
</dbReference>
<dbReference type="RefSeq" id="WP_185541783.1">
    <property type="nucleotide sequence ID" value="NZ_JAARZA010000011.1"/>
</dbReference>
<protein>
    <submittedName>
        <fullName evidence="1">Addiction module toxin RelE</fullName>
    </submittedName>
</protein>
<accession>A0A842EZX0</accession>
<organism evidence="1 2">
    <name type="scientific">Listeria booriae</name>
    <dbReference type="NCBI Taxonomy" id="1552123"/>
    <lineage>
        <taxon>Bacteria</taxon>
        <taxon>Bacillati</taxon>
        <taxon>Bacillota</taxon>
        <taxon>Bacilli</taxon>
        <taxon>Bacillales</taxon>
        <taxon>Listeriaceae</taxon>
        <taxon>Listeria</taxon>
    </lineage>
</organism>
<dbReference type="AlphaFoldDB" id="A0A842EZX0"/>
<proteinExistence type="predicted"/>
<name>A0A842EZX0_9LIST</name>
<reference evidence="1 2" key="1">
    <citation type="submission" date="2020-03" db="EMBL/GenBank/DDBJ databases">
        <title>Soil Listeria distribution.</title>
        <authorList>
            <person name="Liao J."/>
            <person name="Wiedmann M."/>
        </authorList>
    </citation>
    <scope>NUCLEOTIDE SEQUENCE [LARGE SCALE GENOMIC DNA]</scope>
    <source>
        <strain evidence="1 2">FSL L7-0149</strain>
    </source>
</reference>
<evidence type="ECO:0000313" key="2">
    <source>
        <dbReference type="Proteomes" id="UP000553016"/>
    </source>
</evidence>